<dbReference type="SUPFAM" id="SSF46689">
    <property type="entry name" value="Homeodomain-like"/>
    <property type="match status" value="1"/>
</dbReference>
<dbReference type="InterPro" id="IPR050639">
    <property type="entry name" value="SSR_resolvase"/>
</dbReference>
<feature type="active site" description="O-(5'-phospho-DNA)-serine intermediate" evidence="5 6">
    <location>
        <position position="16"/>
    </location>
</feature>
<dbReference type="AlphaFoldDB" id="A0A511FPB4"/>
<evidence type="ECO:0000256" key="5">
    <source>
        <dbReference type="PIRSR" id="PIRSR606118-50"/>
    </source>
</evidence>
<dbReference type="EMBL" id="BJVR01000017">
    <property type="protein sequence ID" value="GEL50800.1"/>
    <property type="molecule type" value="Genomic_DNA"/>
</dbReference>
<evidence type="ECO:0000259" key="8">
    <source>
        <dbReference type="PROSITE" id="PS51736"/>
    </source>
</evidence>
<evidence type="ECO:0000256" key="2">
    <source>
        <dbReference type="ARBA" id="ARBA00022908"/>
    </source>
</evidence>
<keyword evidence="2" id="KW-0229">DNA integration</keyword>
<dbReference type="InterPro" id="IPR036162">
    <property type="entry name" value="Resolvase-like_N_sf"/>
</dbReference>
<dbReference type="GO" id="GO:0000150">
    <property type="term" value="F:DNA strand exchange activity"/>
    <property type="evidence" value="ECO:0007669"/>
    <property type="project" value="InterPro"/>
</dbReference>
<dbReference type="RefSeq" id="WP_231873607.1">
    <property type="nucleotide sequence ID" value="NZ_BJVR01000017.1"/>
</dbReference>
<evidence type="ECO:0000313" key="10">
    <source>
        <dbReference type="Proteomes" id="UP000321800"/>
    </source>
</evidence>
<dbReference type="InterPro" id="IPR025246">
    <property type="entry name" value="IS30-like_HTH"/>
</dbReference>
<dbReference type="InterPro" id="IPR006119">
    <property type="entry name" value="Resolv_N"/>
</dbReference>
<evidence type="ECO:0000256" key="7">
    <source>
        <dbReference type="SAM" id="MobiDB-lite"/>
    </source>
</evidence>
<dbReference type="GO" id="GO:0015074">
    <property type="term" value="P:DNA integration"/>
    <property type="evidence" value="ECO:0007669"/>
    <property type="project" value="UniProtKB-KW"/>
</dbReference>
<dbReference type="CDD" id="cd03768">
    <property type="entry name" value="SR_ResInv"/>
    <property type="match status" value="1"/>
</dbReference>
<feature type="region of interest" description="Disordered" evidence="7">
    <location>
        <begin position="134"/>
        <end position="154"/>
    </location>
</feature>
<dbReference type="Pfam" id="PF13936">
    <property type="entry name" value="HTH_38"/>
    <property type="match status" value="1"/>
</dbReference>
<feature type="compositionally biased region" description="Polar residues" evidence="7">
    <location>
        <begin position="209"/>
        <end position="229"/>
    </location>
</feature>
<dbReference type="Proteomes" id="UP000321800">
    <property type="component" value="Unassembled WGS sequence"/>
</dbReference>
<evidence type="ECO:0000256" key="1">
    <source>
        <dbReference type="ARBA" id="ARBA00009913"/>
    </source>
</evidence>
<evidence type="ECO:0000256" key="4">
    <source>
        <dbReference type="ARBA" id="ARBA00023172"/>
    </source>
</evidence>
<feature type="region of interest" description="Disordered" evidence="7">
    <location>
        <begin position="184"/>
        <end position="229"/>
    </location>
</feature>
<evidence type="ECO:0000256" key="6">
    <source>
        <dbReference type="PROSITE-ProRule" id="PRU10137"/>
    </source>
</evidence>
<evidence type="ECO:0000256" key="3">
    <source>
        <dbReference type="ARBA" id="ARBA00023125"/>
    </source>
</evidence>
<evidence type="ECO:0000313" key="9">
    <source>
        <dbReference type="EMBL" id="GEL50800.1"/>
    </source>
</evidence>
<dbReference type="PROSITE" id="PS00397">
    <property type="entry name" value="RECOMBINASES_1"/>
    <property type="match status" value="1"/>
</dbReference>
<dbReference type="GO" id="GO:0003677">
    <property type="term" value="F:DNA binding"/>
    <property type="evidence" value="ECO:0007669"/>
    <property type="project" value="UniProtKB-KW"/>
</dbReference>
<dbReference type="PANTHER" id="PTHR30461:SF26">
    <property type="entry name" value="RESOLVASE HOMOLOG YNEB"/>
    <property type="match status" value="1"/>
</dbReference>
<sequence length="229" mass="25507">MNTLPSRRKVGYARVSTVGQTLELQIKTLQEFGCRRIYREKASGADSERAELRKLIAGLKEGQSVVVTRLDRLARSTFDLFAIVKSITDKKAQFYSLAEPWTDTSTSTGRLMLAVLGGLADVERDLIRTRTSEGRARAIQQGKRMGRPPRITQEQRREIAQRRQNGETLRAIAKDYGMSDSTVSRIVSGKDSHASRKIMTEKKAPATGAATQQMRGASCRPRTSTRSAF</sequence>
<dbReference type="SUPFAM" id="SSF53041">
    <property type="entry name" value="Resolvase-like"/>
    <property type="match status" value="1"/>
</dbReference>
<name>A0A511FPB4_9PROT</name>
<dbReference type="PROSITE" id="PS51736">
    <property type="entry name" value="RECOMBINASES_3"/>
    <property type="match status" value="1"/>
</dbReference>
<dbReference type="PANTHER" id="PTHR30461">
    <property type="entry name" value="DNA-INVERTASE FROM LAMBDOID PROPHAGE"/>
    <property type="match status" value="1"/>
</dbReference>
<accession>A0A511FPB4</accession>
<dbReference type="Pfam" id="PF00239">
    <property type="entry name" value="Resolvase"/>
    <property type="match status" value="1"/>
</dbReference>
<dbReference type="InterPro" id="IPR006118">
    <property type="entry name" value="Recombinase_CS"/>
</dbReference>
<reference evidence="9 10" key="1">
    <citation type="submission" date="2019-07" db="EMBL/GenBank/DDBJ databases">
        <title>Whole genome shotgun sequence of Acetobacter tropicalis NBRC 16470.</title>
        <authorList>
            <person name="Hosoyama A."/>
            <person name="Uohara A."/>
            <person name="Ohji S."/>
            <person name="Ichikawa N."/>
        </authorList>
    </citation>
    <scope>NUCLEOTIDE SEQUENCE [LARGE SCALE GENOMIC DNA]</scope>
    <source>
        <strain evidence="9 10">NBRC 16470</strain>
    </source>
</reference>
<keyword evidence="3" id="KW-0238">DNA-binding</keyword>
<dbReference type="Gene3D" id="1.10.10.60">
    <property type="entry name" value="Homeodomain-like"/>
    <property type="match status" value="1"/>
</dbReference>
<dbReference type="CDD" id="cd00569">
    <property type="entry name" value="HTH_Hin_like"/>
    <property type="match status" value="1"/>
</dbReference>
<protein>
    <submittedName>
        <fullName evidence="9">DNA invertase</fullName>
    </submittedName>
</protein>
<comment type="similarity">
    <text evidence="1">Belongs to the site-specific recombinase resolvase family.</text>
</comment>
<keyword evidence="4" id="KW-0233">DNA recombination</keyword>
<gene>
    <name evidence="9" type="ORF">ATR01nite_18750</name>
</gene>
<dbReference type="SMART" id="SM00857">
    <property type="entry name" value="Resolvase"/>
    <property type="match status" value="1"/>
</dbReference>
<dbReference type="Gene3D" id="3.40.50.1390">
    <property type="entry name" value="Resolvase, N-terminal catalytic domain"/>
    <property type="match status" value="1"/>
</dbReference>
<feature type="domain" description="Resolvase/invertase-type recombinase catalytic" evidence="8">
    <location>
        <begin position="8"/>
        <end position="142"/>
    </location>
</feature>
<organism evidence="9 10">
    <name type="scientific">Acetobacter tropicalis</name>
    <dbReference type="NCBI Taxonomy" id="104102"/>
    <lineage>
        <taxon>Bacteria</taxon>
        <taxon>Pseudomonadati</taxon>
        <taxon>Pseudomonadota</taxon>
        <taxon>Alphaproteobacteria</taxon>
        <taxon>Acetobacterales</taxon>
        <taxon>Acetobacteraceae</taxon>
        <taxon>Acetobacter</taxon>
    </lineage>
</organism>
<proteinExistence type="inferred from homology"/>
<comment type="caution">
    <text evidence="9">The sequence shown here is derived from an EMBL/GenBank/DDBJ whole genome shotgun (WGS) entry which is preliminary data.</text>
</comment>
<dbReference type="InterPro" id="IPR009057">
    <property type="entry name" value="Homeodomain-like_sf"/>
</dbReference>
<feature type="compositionally biased region" description="Basic and acidic residues" evidence="7">
    <location>
        <begin position="188"/>
        <end position="204"/>
    </location>
</feature>